<keyword evidence="1" id="KW-0732">Signal</keyword>
<dbReference type="EMBL" id="CP090894">
    <property type="protein sequence ID" value="ULT97946.1"/>
    <property type="molecule type" value="Genomic_DNA"/>
</dbReference>
<feature type="chain" id="PRO_5042102925" description="Curli production assembly/transport component CsgE" evidence="1">
    <location>
        <begin position="18"/>
        <end position="144"/>
    </location>
</feature>
<proteinExistence type="predicted"/>
<evidence type="ECO:0000256" key="1">
    <source>
        <dbReference type="SAM" id="SignalP"/>
    </source>
</evidence>
<sequence length="144" mass="16661">MLSRIFIFLGFLAIIPARIVKLEPLDYNLEIDKTLLGIESAVRNQSDTEFSEFFSETFDALDWYRKFMGKLTQGQAETYSLSRFGDVKDGRSVQFTESIRMNETFTRRTPFDAVFIEVENERRVVIDSLTVHDGRYADVEEGGH</sequence>
<name>A0AAE9IK93_CAEBR</name>
<protein>
    <recommendedName>
        <fullName evidence="4">Curli production assembly/transport component CsgE</fullName>
    </recommendedName>
</protein>
<dbReference type="AlphaFoldDB" id="A0AAE9IK93"/>
<feature type="signal peptide" evidence="1">
    <location>
        <begin position="1"/>
        <end position="17"/>
    </location>
</feature>
<accession>A0AAE9IK93</accession>
<evidence type="ECO:0000313" key="2">
    <source>
        <dbReference type="EMBL" id="ULT97946.1"/>
    </source>
</evidence>
<gene>
    <name evidence="2" type="ORF">L3Y34_005644</name>
</gene>
<evidence type="ECO:0008006" key="4">
    <source>
        <dbReference type="Google" id="ProtNLM"/>
    </source>
</evidence>
<dbReference type="OMA" id="WYRKFMG"/>
<reference evidence="2 3" key="1">
    <citation type="submission" date="2022-05" db="EMBL/GenBank/DDBJ databases">
        <title>Chromosome-level reference genomes for two strains of Caenorhabditis briggsae: an improved platform for comparative genomics.</title>
        <authorList>
            <person name="Stevens L."/>
            <person name="Andersen E.C."/>
        </authorList>
    </citation>
    <scope>NUCLEOTIDE SEQUENCE [LARGE SCALE GENOMIC DNA]</scope>
    <source>
        <strain evidence="2">QX1410_ONT</strain>
        <tissue evidence="2">Whole-organism</tissue>
    </source>
</reference>
<evidence type="ECO:0000313" key="3">
    <source>
        <dbReference type="Proteomes" id="UP000827892"/>
    </source>
</evidence>
<organism evidence="2 3">
    <name type="scientific">Caenorhabditis briggsae</name>
    <dbReference type="NCBI Taxonomy" id="6238"/>
    <lineage>
        <taxon>Eukaryota</taxon>
        <taxon>Metazoa</taxon>
        <taxon>Ecdysozoa</taxon>
        <taxon>Nematoda</taxon>
        <taxon>Chromadorea</taxon>
        <taxon>Rhabditida</taxon>
        <taxon>Rhabditina</taxon>
        <taxon>Rhabditomorpha</taxon>
        <taxon>Rhabditoidea</taxon>
        <taxon>Rhabditidae</taxon>
        <taxon>Peloderinae</taxon>
        <taxon>Caenorhabditis</taxon>
    </lineage>
</organism>
<dbReference type="Proteomes" id="UP000827892">
    <property type="component" value="Chromosome IV"/>
</dbReference>